<evidence type="ECO:0000313" key="2">
    <source>
        <dbReference type="EMBL" id="KAF8415126.1"/>
    </source>
</evidence>
<feature type="region of interest" description="Disordered" evidence="1">
    <location>
        <begin position="1"/>
        <end position="52"/>
    </location>
</feature>
<evidence type="ECO:0000256" key="1">
    <source>
        <dbReference type="SAM" id="MobiDB-lite"/>
    </source>
</evidence>
<evidence type="ECO:0000313" key="3">
    <source>
        <dbReference type="EMBL" id="KAF8420330.1"/>
    </source>
</evidence>
<name>A0AAD4G611_BOLED</name>
<comment type="caution">
    <text evidence="2">The sequence shown here is derived from an EMBL/GenBank/DDBJ whole genome shotgun (WGS) entry which is preliminary data.</text>
</comment>
<dbReference type="EMBL" id="WHUW01000157">
    <property type="protein sequence ID" value="KAF8420330.1"/>
    <property type="molecule type" value="Genomic_DNA"/>
</dbReference>
<reference evidence="2" key="1">
    <citation type="submission" date="2019-10" db="EMBL/GenBank/DDBJ databases">
        <authorList>
            <consortium name="DOE Joint Genome Institute"/>
            <person name="Kuo A."/>
            <person name="Miyauchi S."/>
            <person name="Kiss E."/>
            <person name="Drula E."/>
            <person name="Kohler A."/>
            <person name="Sanchez-Garcia M."/>
            <person name="Andreopoulos B."/>
            <person name="Barry K.W."/>
            <person name="Bonito G."/>
            <person name="Buee M."/>
            <person name="Carver A."/>
            <person name="Chen C."/>
            <person name="Cichocki N."/>
            <person name="Clum A."/>
            <person name="Culley D."/>
            <person name="Crous P.W."/>
            <person name="Fauchery L."/>
            <person name="Girlanda M."/>
            <person name="Hayes R."/>
            <person name="Keri Z."/>
            <person name="LaButti K."/>
            <person name="Lipzen A."/>
            <person name="Lombard V."/>
            <person name="Magnuson J."/>
            <person name="Maillard F."/>
            <person name="Morin E."/>
            <person name="Murat C."/>
            <person name="Nolan M."/>
            <person name="Ohm R."/>
            <person name="Pangilinan J."/>
            <person name="Pereira M."/>
            <person name="Perotto S."/>
            <person name="Peter M."/>
            <person name="Riley R."/>
            <person name="Sitrit Y."/>
            <person name="Stielow B."/>
            <person name="Szollosi G."/>
            <person name="Zifcakova L."/>
            <person name="Stursova M."/>
            <person name="Spatafora J.W."/>
            <person name="Tedersoo L."/>
            <person name="Vaario L.-M."/>
            <person name="Yamada A."/>
            <person name="Yan M."/>
            <person name="Wang P."/>
            <person name="Xu J."/>
            <person name="Bruns T."/>
            <person name="Baldrian P."/>
            <person name="Vilgalys R."/>
            <person name="Henrissat B."/>
            <person name="Grigoriev I.V."/>
            <person name="Hibbett D."/>
            <person name="Nagy L.G."/>
            <person name="Martin F.M."/>
        </authorList>
    </citation>
    <scope>NUCLEOTIDE SEQUENCE</scope>
    <source>
        <strain evidence="2">BED1</strain>
    </source>
</reference>
<keyword evidence="4" id="KW-1185">Reference proteome</keyword>
<dbReference type="Proteomes" id="UP001194468">
    <property type="component" value="Unassembled WGS sequence"/>
</dbReference>
<reference evidence="2" key="2">
    <citation type="journal article" date="2020" name="Nat. Commun.">
        <title>Large-scale genome sequencing of mycorrhizal fungi provides insights into the early evolution of symbiotic traits.</title>
        <authorList>
            <person name="Miyauchi S."/>
            <person name="Kiss E."/>
            <person name="Kuo A."/>
            <person name="Drula E."/>
            <person name="Kohler A."/>
            <person name="Sanchez-Garcia M."/>
            <person name="Morin E."/>
            <person name="Andreopoulos B."/>
            <person name="Barry K.W."/>
            <person name="Bonito G."/>
            <person name="Buee M."/>
            <person name="Carver A."/>
            <person name="Chen C."/>
            <person name="Cichocki N."/>
            <person name="Clum A."/>
            <person name="Culley D."/>
            <person name="Crous P.W."/>
            <person name="Fauchery L."/>
            <person name="Girlanda M."/>
            <person name="Hayes R.D."/>
            <person name="Keri Z."/>
            <person name="LaButti K."/>
            <person name="Lipzen A."/>
            <person name="Lombard V."/>
            <person name="Magnuson J."/>
            <person name="Maillard F."/>
            <person name="Murat C."/>
            <person name="Nolan M."/>
            <person name="Ohm R.A."/>
            <person name="Pangilinan J."/>
            <person name="Pereira M.F."/>
            <person name="Perotto S."/>
            <person name="Peter M."/>
            <person name="Pfister S."/>
            <person name="Riley R."/>
            <person name="Sitrit Y."/>
            <person name="Stielow J.B."/>
            <person name="Szollosi G."/>
            <person name="Zifcakova L."/>
            <person name="Stursova M."/>
            <person name="Spatafora J.W."/>
            <person name="Tedersoo L."/>
            <person name="Vaario L.M."/>
            <person name="Yamada A."/>
            <person name="Yan M."/>
            <person name="Wang P."/>
            <person name="Xu J."/>
            <person name="Bruns T."/>
            <person name="Baldrian P."/>
            <person name="Vilgalys R."/>
            <person name="Dunand C."/>
            <person name="Henrissat B."/>
            <person name="Grigoriev I.V."/>
            <person name="Hibbett D."/>
            <person name="Nagy L.G."/>
            <person name="Martin F.M."/>
        </authorList>
    </citation>
    <scope>NUCLEOTIDE SEQUENCE</scope>
    <source>
        <strain evidence="2">BED1</strain>
    </source>
</reference>
<evidence type="ECO:0000313" key="4">
    <source>
        <dbReference type="Proteomes" id="UP001194468"/>
    </source>
</evidence>
<sequence>MSTPIADTDTSSMRDKKHSPSVSPQPDHKPRSDDTWSFDDKQLTDPALDNTPKVQLPSIFTTFEDPFRNDIRRTSLPSISSNLALNTRYRASPQNPRDTESVSPHIPFSVFRRYPRLCRAIAYKIL</sequence>
<accession>A0AAD4G611</accession>
<dbReference type="EMBL" id="WHUW01000370">
    <property type="protein sequence ID" value="KAF8415126.1"/>
    <property type="molecule type" value="Genomic_DNA"/>
</dbReference>
<proteinExistence type="predicted"/>
<organism evidence="2 4">
    <name type="scientific">Boletus edulis BED1</name>
    <dbReference type="NCBI Taxonomy" id="1328754"/>
    <lineage>
        <taxon>Eukaryota</taxon>
        <taxon>Fungi</taxon>
        <taxon>Dikarya</taxon>
        <taxon>Basidiomycota</taxon>
        <taxon>Agaricomycotina</taxon>
        <taxon>Agaricomycetes</taxon>
        <taxon>Agaricomycetidae</taxon>
        <taxon>Boletales</taxon>
        <taxon>Boletineae</taxon>
        <taxon>Boletaceae</taxon>
        <taxon>Boletoideae</taxon>
        <taxon>Boletus</taxon>
    </lineage>
</organism>
<gene>
    <name evidence="3" type="ORF">L210DRAFT_3654857</name>
    <name evidence="2" type="ORF">L210DRAFT_3657916</name>
</gene>
<feature type="compositionally biased region" description="Basic and acidic residues" evidence="1">
    <location>
        <begin position="26"/>
        <end position="43"/>
    </location>
</feature>
<feature type="compositionally biased region" description="Polar residues" evidence="1">
    <location>
        <begin position="1"/>
        <end position="11"/>
    </location>
</feature>
<dbReference type="AlphaFoldDB" id="A0AAD4G611"/>
<protein>
    <submittedName>
        <fullName evidence="2">Uncharacterized protein</fullName>
    </submittedName>
</protein>